<feature type="transmembrane region" description="Helical" evidence="6">
    <location>
        <begin position="396"/>
        <end position="414"/>
    </location>
</feature>
<dbReference type="PIRSF" id="PIRSF006060">
    <property type="entry name" value="AA_transporter"/>
    <property type="match status" value="1"/>
</dbReference>
<gene>
    <name evidence="7" type="ORF">P4T90_20530</name>
</gene>
<feature type="transmembrane region" description="Helical" evidence="6">
    <location>
        <begin position="125"/>
        <end position="143"/>
    </location>
</feature>
<keyword evidence="8" id="KW-1185">Reference proteome</keyword>
<evidence type="ECO:0000256" key="5">
    <source>
        <dbReference type="ARBA" id="ARBA00023136"/>
    </source>
</evidence>
<feature type="transmembrane region" description="Helical" evidence="6">
    <location>
        <begin position="193"/>
        <end position="216"/>
    </location>
</feature>
<organism evidence="7 8">
    <name type="scientific">Heyndrickxia acidicola</name>
    <dbReference type="NCBI Taxonomy" id="209389"/>
    <lineage>
        <taxon>Bacteria</taxon>
        <taxon>Bacillati</taxon>
        <taxon>Bacillota</taxon>
        <taxon>Bacilli</taxon>
        <taxon>Bacillales</taxon>
        <taxon>Bacillaceae</taxon>
        <taxon>Heyndrickxia</taxon>
    </lineage>
</organism>
<evidence type="ECO:0000256" key="4">
    <source>
        <dbReference type="ARBA" id="ARBA00022989"/>
    </source>
</evidence>
<dbReference type="EMBL" id="JARMAB010000032">
    <property type="protein sequence ID" value="MED1205440.1"/>
    <property type="molecule type" value="Genomic_DNA"/>
</dbReference>
<dbReference type="RefSeq" id="WP_066263121.1">
    <property type="nucleotide sequence ID" value="NZ_JARMAB010000032.1"/>
</dbReference>
<name>A0ABU6MQW8_9BACI</name>
<comment type="caution">
    <text evidence="7">The sequence shown here is derived from an EMBL/GenBank/DDBJ whole genome shotgun (WGS) entry which is preliminary data.</text>
</comment>
<keyword evidence="5 6" id="KW-0472">Membrane</keyword>
<proteinExistence type="predicted"/>
<dbReference type="PANTHER" id="PTHR42770:SF7">
    <property type="entry name" value="MEMBRANE PROTEIN"/>
    <property type="match status" value="1"/>
</dbReference>
<dbReference type="Gene3D" id="1.20.1740.10">
    <property type="entry name" value="Amino acid/polyamine transporter I"/>
    <property type="match status" value="1"/>
</dbReference>
<evidence type="ECO:0000256" key="2">
    <source>
        <dbReference type="ARBA" id="ARBA00022475"/>
    </source>
</evidence>
<dbReference type="Pfam" id="PF13520">
    <property type="entry name" value="AA_permease_2"/>
    <property type="match status" value="1"/>
</dbReference>
<evidence type="ECO:0000256" key="1">
    <source>
        <dbReference type="ARBA" id="ARBA00004651"/>
    </source>
</evidence>
<sequence length="457" mass="49314">MAKSNEKGTFKPVIGLRQVLGISIAAISPTTSVFLVYGDGLHAAGTGVFWAFIIGACIAISMAFCYAELGSMYPGAGGAYTIIRKSLGKPTGFIAVLLFLLLGIVVTASILVSSATYLNSLVPQIPVNLAAVAMMALITWFSLERIGTASWIAIAMLIIELAVILLFIVISFTNMSHPIRFILQPVNIHSHSVMSGINWSAMMAAVVPALFAFNGYDWPLYFSEETRDPRRVLPKAVMISVFTAVVVEVLAVVSATLAIPDFGTAMKSSAPLTYIIQSAAGNVGASILIIGVIIAMFDTGLSGNLAYARIYLDAARNDSWPSPINKFFKSMNQHNVPKWGFVFLGIGNAFFCYFTSLNSLITFTGVIIVTIYLLIAISAIVSRFRSEANRPFTMPIWPLPPIIAIIGVIIALTQQAAGDIIKTGVVIIAGIIYWLAYLRTKELKKQVSEKSQSDYTL</sequence>
<feature type="transmembrane region" description="Helical" evidence="6">
    <location>
        <begin position="339"/>
        <end position="357"/>
    </location>
</feature>
<evidence type="ECO:0000313" key="7">
    <source>
        <dbReference type="EMBL" id="MED1205440.1"/>
    </source>
</evidence>
<keyword evidence="3 6" id="KW-0812">Transmembrane</keyword>
<evidence type="ECO:0000313" key="8">
    <source>
        <dbReference type="Proteomes" id="UP001341444"/>
    </source>
</evidence>
<evidence type="ECO:0000256" key="3">
    <source>
        <dbReference type="ARBA" id="ARBA00022692"/>
    </source>
</evidence>
<protein>
    <submittedName>
        <fullName evidence="7">APC family permease</fullName>
    </submittedName>
</protein>
<feature type="transmembrane region" description="Helical" evidence="6">
    <location>
        <begin position="363"/>
        <end position="384"/>
    </location>
</feature>
<feature type="transmembrane region" description="Helical" evidence="6">
    <location>
        <begin position="150"/>
        <end position="173"/>
    </location>
</feature>
<feature type="transmembrane region" description="Helical" evidence="6">
    <location>
        <begin position="49"/>
        <end position="69"/>
    </location>
</feature>
<dbReference type="InterPro" id="IPR002293">
    <property type="entry name" value="AA/rel_permease1"/>
</dbReference>
<reference evidence="7 8" key="1">
    <citation type="submission" date="2023-03" db="EMBL/GenBank/DDBJ databases">
        <title>Bacillus Genome Sequencing.</title>
        <authorList>
            <person name="Dunlap C."/>
        </authorList>
    </citation>
    <scope>NUCLEOTIDE SEQUENCE [LARGE SCALE GENOMIC DNA]</scope>
    <source>
        <strain evidence="7 8">B-23453</strain>
    </source>
</reference>
<keyword evidence="2" id="KW-1003">Cell membrane</keyword>
<comment type="subcellular location">
    <subcellularLocation>
        <location evidence="1">Cell membrane</location>
        <topology evidence="1">Multi-pass membrane protein</topology>
    </subcellularLocation>
</comment>
<dbReference type="PANTHER" id="PTHR42770">
    <property type="entry name" value="AMINO ACID TRANSPORTER-RELATED"/>
    <property type="match status" value="1"/>
</dbReference>
<accession>A0ABU6MQW8</accession>
<feature type="transmembrane region" description="Helical" evidence="6">
    <location>
        <begin position="237"/>
        <end position="259"/>
    </location>
</feature>
<feature type="transmembrane region" description="Helical" evidence="6">
    <location>
        <begin position="90"/>
        <end position="113"/>
    </location>
</feature>
<feature type="transmembrane region" description="Helical" evidence="6">
    <location>
        <begin position="20"/>
        <end position="37"/>
    </location>
</feature>
<dbReference type="InterPro" id="IPR050367">
    <property type="entry name" value="APC_superfamily"/>
</dbReference>
<keyword evidence="4 6" id="KW-1133">Transmembrane helix</keyword>
<feature type="transmembrane region" description="Helical" evidence="6">
    <location>
        <begin position="420"/>
        <end position="438"/>
    </location>
</feature>
<evidence type="ECO:0000256" key="6">
    <source>
        <dbReference type="SAM" id="Phobius"/>
    </source>
</evidence>
<feature type="transmembrane region" description="Helical" evidence="6">
    <location>
        <begin position="279"/>
        <end position="297"/>
    </location>
</feature>
<dbReference type="Proteomes" id="UP001341444">
    <property type="component" value="Unassembled WGS sequence"/>
</dbReference>